<proteinExistence type="predicted"/>
<organism evidence="2 3">
    <name type="scientific">Rubrivirga litoralis</name>
    <dbReference type="NCBI Taxonomy" id="3075598"/>
    <lineage>
        <taxon>Bacteria</taxon>
        <taxon>Pseudomonadati</taxon>
        <taxon>Rhodothermota</taxon>
        <taxon>Rhodothermia</taxon>
        <taxon>Rhodothermales</taxon>
        <taxon>Rubricoccaceae</taxon>
        <taxon>Rubrivirga</taxon>
    </lineage>
</organism>
<dbReference type="Proteomes" id="UP001267426">
    <property type="component" value="Unassembled WGS sequence"/>
</dbReference>
<feature type="chain" id="PRO_5046118032" evidence="1">
    <location>
        <begin position="20"/>
        <end position="262"/>
    </location>
</feature>
<dbReference type="EMBL" id="JAVRHT010000004">
    <property type="protein sequence ID" value="MDT0630759.1"/>
    <property type="molecule type" value="Genomic_DNA"/>
</dbReference>
<accession>A0ABU3BN98</accession>
<feature type="signal peptide" evidence="1">
    <location>
        <begin position="1"/>
        <end position="19"/>
    </location>
</feature>
<dbReference type="InterPro" id="IPR036709">
    <property type="entry name" value="Autotransporte_beta_dom_sf"/>
</dbReference>
<comment type="caution">
    <text evidence="2">The sequence shown here is derived from an EMBL/GenBank/DDBJ whole genome shotgun (WGS) entry which is preliminary data.</text>
</comment>
<dbReference type="InterPro" id="IPR007939">
    <property type="entry name" value="Cu-R_B_prcur"/>
</dbReference>
<dbReference type="Pfam" id="PF05275">
    <property type="entry name" value="CopB"/>
    <property type="match status" value="1"/>
</dbReference>
<sequence length="262" mass="28462">MPRRLALAALLAAAPLAAAQTPEGDGEANAPPFPEYPDFRPGAVAAADQKLYSLALLDLFEVAPAGAGVPARVEGFYRIGTDYNKVYLKAEGEGLVAEGEGGVEAQVLYSRLVTEYFEAQAGLRLDTEFGDGDVRARPQLAVGLEGLAPYFFEVEPALFVSYKGDVSARLEGSYDLLLTQRLVLQPEAEVNLAVQRVEDWGVGTGLNDIEVGLRLRYEIQREVAPYVGVSWLNRFGEAHDIARAEGEPTSEAFVVFGLRLWR</sequence>
<keyword evidence="1" id="KW-0732">Signal</keyword>
<reference evidence="2 3" key="1">
    <citation type="submission" date="2023-09" db="EMBL/GenBank/DDBJ databases">
        <authorList>
            <person name="Rey-Velasco X."/>
        </authorList>
    </citation>
    <scope>NUCLEOTIDE SEQUENCE [LARGE SCALE GENOMIC DNA]</scope>
    <source>
        <strain evidence="2 3">F394</strain>
    </source>
</reference>
<keyword evidence="3" id="KW-1185">Reference proteome</keyword>
<name>A0ABU3BN98_9BACT</name>
<evidence type="ECO:0000313" key="2">
    <source>
        <dbReference type="EMBL" id="MDT0630759.1"/>
    </source>
</evidence>
<dbReference type="RefSeq" id="WP_311662092.1">
    <property type="nucleotide sequence ID" value="NZ_JAVRHT010000004.1"/>
</dbReference>
<evidence type="ECO:0000313" key="3">
    <source>
        <dbReference type="Proteomes" id="UP001267426"/>
    </source>
</evidence>
<protein>
    <submittedName>
        <fullName evidence="2">Copper resistance protein B</fullName>
    </submittedName>
</protein>
<dbReference type="SUPFAM" id="SSF103515">
    <property type="entry name" value="Autotransporter"/>
    <property type="match status" value="1"/>
</dbReference>
<evidence type="ECO:0000256" key="1">
    <source>
        <dbReference type="SAM" id="SignalP"/>
    </source>
</evidence>
<gene>
    <name evidence="2" type="ORF">RM540_03285</name>
</gene>